<evidence type="ECO:0000313" key="1">
    <source>
        <dbReference type="EMBL" id="CAB5219653.1"/>
    </source>
</evidence>
<name>A0A6J7WX30_9CAUD</name>
<organism evidence="1">
    <name type="scientific">uncultured Caudovirales phage</name>
    <dbReference type="NCBI Taxonomy" id="2100421"/>
    <lineage>
        <taxon>Viruses</taxon>
        <taxon>Duplodnaviria</taxon>
        <taxon>Heunggongvirae</taxon>
        <taxon>Uroviricota</taxon>
        <taxon>Caudoviricetes</taxon>
        <taxon>Peduoviridae</taxon>
        <taxon>Maltschvirus</taxon>
        <taxon>Maltschvirus maltsch</taxon>
    </lineage>
</organism>
<proteinExistence type="predicted"/>
<gene>
    <name evidence="1" type="ORF">UFOVP221_109</name>
</gene>
<dbReference type="Gene3D" id="2.60.120.260">
    <property type="entry name" value="Galactose-binding domain-like"/>
    <property type="match status" value="1"/>
</dbReference>
<dbReference type="EMBL" id="LR798267">
    <property type="protein sequence ID" value="CAB5219653.1"/>
    <property type="molecule type" value="Genomic_DNA"/>
</dbReference>
<dbReference type="SUPFAM" id="SSF49785">
    <property type="entry name" value="Galactose-binding domain-like"/>
    <property type="match status" value="1"/>
</dbReference>
<reference evidence="1" key="1">
    <citation type="submission" date="2020-05" db="EMBL/GenBank/DDBJ databases">
        <authorList>
            <person name="Chiriac C."/>
            <person name="Salcher M."/>
            <person name="Ghai R."/>
            <person name="Kavagutti S V."/>
        </authorList>
    </citation>
    <scope>NUCLEOTIDE SEQUENCE</scope>
</reference>
<dbReference type="InterPro" id="IPR008979">
    <property type="entry name" value="Galactose-bd-like_sf"/>
</dbReference>
<protein>
    <submittedName>
        <fullName evidence="1">Uncharacterized protein</fullName>
    </submittedName>
</protein>
<accession>A0A6J7WX30</accession>
<sequence length="409" mass="43675">MAALDFPSSPTNGQVYGAYTYDSTKGAWNVTPQTQASVTTSDTAPVNPKSGDQWFYTVDGTMFVYYSDGTSSQWVEQPKSIAGGYSYYRSPNFLINGAFDIWQRGTTGTPTSSATRYVADRWETYRVSYAAGLTVSRQTATDAALLPNIQYCMRVQRTAANAGTVAIYAGQALETVNSIPLAGKTVTLSFYARAGANYSSGGNALVAQVQTGTGTDQNMTGLTGVATPISQNATLTTSWQKFSYTGTIATSATQVGVLFLYTPVGTAGAADYFEITGVMLEEGTAATSFRRHAPSIQAELAACQRYYVIHKGAGQAPVCWGMGFTSNLMSTGQKFPVPMRTTAPTVTIYSYAGTANKVSVVNNASDVGTTVTAGTTQMNDMGFFYVVDSGTGFSLNQHYWFWYTASAEL</sequence>